<sequence length="91" mass="10073">MQHEHGNKGQGAEHQPETKHIIVNARQKPFDGDRITYQQVVALAFPGDDNPEIIYTVSFVGPNILDGTLAEGQSVAIRNGMKFDVKKTNRS</sequence>
<feature type="region of interest" description="Disordered" evidence="1">
    <location>
        <begin position="1"/>
        <end position="21"/>
    </location>
</feature>
<comment type="caution">
    <text evidence="3">The sequence shown here is derived from an EMBL/GenBank/DDBJ whole genome shotgun (WGS) entry which is preliminary data.</text>
</comment>
<evidence type="ECO:0000259" key="2">
    <source>
        <dbReference type="Pfam" id="PF14452"/>
    </source>
</evidence>
<protein>
    <recommendedName>
        <fullName evidence="2">Multi-ubiquitin domain-containing protein</fullName>
    </recommendedName>
</protein>
<evidence type="ECO:0000256" key="1">
    <source>
        <dbReference type="SAM" id="MobiDB-lite"/>
    </source>
</evidence>
<name>A0A5R9A759_PSENT</name>
<proteinExistence type="predicted"/>
<gene>
    <name evidence="3" type="ORF">FEA48_10080</name>
</gene>
<dbReference type="AlphaFoldDB" id="A0A5R9A759"/>
<dbReference type="Pfam" id="PF14452">
    <property type="entry name" value="Multi_ubiq"/>
    <property type="match status" value="1"/>
</dbReference>
<reference evidence="4" key="2">
    <citation type="submission" date="2019-06" db="EMBL/GenBank/DDBJ databases">
        <title>AzeR, a transcriptional regulator that responds to azelaic acid in Pseudomonas nitroreducens.</title>
        <authorList>
            <person name="Bez C."/>
            <person name="Javvadi S.G."/>
            <person name="Bertani I."/>
            <person name="Devescovi G."/>
            <person name="Studholme D.J."/>
            <person name="Geller A."/>
            <person name="Levy A."/>
            <person name="Venturi V."/>
        </authorList>
    </citation>
    <scope>NUCLEOTIDE SEQUENCE [LARGE SCALE GENOMIC DNA]</scope>
    <source>
        <strain evidence="4">DSM 9128</strain>
    </source>
</reference>
<reference evidence="3 4" key="1">
    <citation type="submission" date="2019-05" db="EMBL/GenBank/DDBJ databases">
        <authorList>
            <person name="Moore K."/>
            <person name="O'Neill P."/>
            <person name="Farbos A."/>
            <person name="Studholme D.J."/>
        </authorList>
    </citation>
    <scope>NUCLEOTIDE SEQUENCE [LARGE SCALE GENOMIC DNA]</scope>
    <source>
        <strain evidence="3 4">DSM 9128</strain>
    </source>
</reference>
<evidence type="ECO:0000313" key="4">
    <source>
        <dbReference type="Proteomes" id="UP000307510"/>
    </source>
</evidence>
<accession>A0A5R9A759</accession>
<dbReference type="Proteomes" id="UP000307510">
    <property type="component" value="Unassembled WGS sequence"/>
</dbReference>
<evidence type="ECO:0000313" key="3">
    <source>
        <dbReference type="EMBL" id="TLP74562.1"/>
    </source>
</evidence>
<dbReference type="EMBL" id="VASG01000003">
    <property type="protein sequence ID" value="TLP74562.1"/>
    <property type="molecule type" value="Genomic_DNA"/>
</dbReference>
<feature type="domain" description="Multi-ubiquitin" evidence="2">
    <location>
        <begin position="21"/>
        <end position="88"/>
    </location>
</feature>
<dbReference type="RefSeq" id="WP_138213689.1">
    <property type="nucleotide sequence ID" value="NZ_VASG01000003.1"/>
</dbReference>
<organism evidence="3 4">
    <name type="scientific">Pseudomonas nitroreducens</name>
    <dbReference type="NCBI Taxonomy" id="46680"/>
    <lineage>
        <taxon>Bacteria</taxon>
        <taxon>Pseudomonadati</taxon>
        <taxon>Pseudomonadota</taxon>
        <taxon>Gammaproteobacteria</taxon>
        <taxon>Pseudomonadales</taxon>
        <taxon>Pseudomonadaceae</taxon>
        <taxon>Pseudomonas</taxon>
    </lineage>
</organism>
<dbReference type="InterPro" id="IPR027802">
    <property type="entry name" value="Multi-ubiquitin_dom"/>
</dbReference>